<feature type="chain" id="PRO_5035464035" evidence="6">
    <location>
        <begin position="28"/>
        <end position="384"/>
    </location>
</feature>
<dbReference type="Proteomes" id="UP000797356">
    <property type="component" value="Chromosome 4"/>
</dbReference>
<evidence type="ECO:0000256" key="5">
    <source>
        <dbReference type="SAM" id="Phobius"/>
    </source>
</evidence>
<dbReference type="OrthoDB" id="448280at2759"/>
<feature type="transmembrane region" description="Helical" evidence="5">
    <location>
        <begin position="217"/>
        <end position="235"/>
    </location>
</feature>
<protein>
    <submittedName>
        <fullName evidence="7">Zinc transporter 1</fullName>
    </submittedName>
</protein>
<feature type="transmembrane region" description="Helical" evidence="5">
    <location>
        <begin position="186"/>
        <end position="205"/>
    </location>
</feature>
<evidence type="ECO:0000313" key="7">
    <source>
        <dbReference type="EMBL" id="KAG1339272.1"/>
    </source>
</evidence>
<keyword evidence="6" id="KW-0732">Signal</keyword>
<reference evidence="7" key="1">
    <citation type="journal article" date="2017" name="Gigascience">
        <title>The genome draft of coconut (Cocos nucifera).</title>
        <authorList>
            <person name="Xiao Y."/>
            <person name="Xu P."/>
            <person name="Fan H."/>
            <person name="Baudouin L."/>
            <person name="Xia W."/>
            <person name="Bocs S."/>
            <person name="Xu J."/>
            <person name="Li Q."/>
            <person name="Guo A."/>
            <person name="Zhou L."/>
            <person name="Li J."/>
            <person name="Wu Y."/>
            <person name="Ma Z."/>
            <person name="Armero A."/>
            <person name="Issali A.E."/>
            <person name="Liu N."/>
            <person name="Peng M."/>
            <person name="Yang Y."/>
        </authorList>
    </citation>
    <scope>NUCLEOTIDE SEQUENCE</scope>
    <source>
        <tissue evidence="7">Spear leaf of Hainan Tall coconut</tissue>
    </source>
</reference>
<feature type="transmembrane region" description="Helical" evidence="5">
    <location>
        <begin position="242"/>
        <end position="266"/>
    </location>
</feature>
<dbReference type="Pfam" id="PF02535">
    <property type="entry name" value="Zip"/>
    <property type="match status" value="1"/>
</dbReference>
<name>A0A8K0I842_COCNU</name>
<dbReference type="AlphaFoldDB" id="A0A8K0I842"/>
<evidence type="ECO:0000313" key="8">
    <source>
        <dbReference type="Proteomes" id="UP000797356"/>
    </source>
</evidence>
<feature type="signal peptide" evidence="6">
    <location>
        <begin position="1"/>
        <end position="27"/>
    </location>
</feature>
<feature type="transmembrane region" description="Helical" evidence="5">
    <location>
        <begin position="316"/>
        <end position="335"/>
    </location>
</feature>
<evidence type="ECO:0000256" key="1">
    <source>
        <dbReference type="ARBA" id="ARBA00004141"/>
    </source>
</evidence>
<feature type="transmembrane region" description="Helical" evidence="5">
    <location>
        <begin position="80"/>
        <end position="102"/>
    </location>
</feature>
<evidence type="ECO:0000256" key="3">
    <source>
        <dbReference type="ARBA" id="ARBA00022989"/>
    </source>
</evidence>
<reference evidence="7" key="2">
    <citation type="submission" date="2019-07" db="EMBL/GenBank/DDBJ databases">
        <authorList>
            <person name="Yang Y."/>
            <person name="Bocs S."/>
            <person name="Baudouin L."/>
        </authorList>
    </citation>
    <scope>NUCLEOTIDE SEQUENCE</scope>
    <source>
        <tissue evidence="7">Spear leaf of Hainan Tall coconut</tissue>
    </source>
</reference>
<evidence type="ECO:0000256" key="6">
    <source>
        <dbReference type="SAM" id="SignalP"/>
    </source>
</evidence>
<dbReference type="GO" id="GO:0016020">
    <property type="term" value="C:membrane"/>
    <property type="evidence" value="ECO:0007669"/>
    <property type="project" value="UniProtKB-SubCell"/>
</dbReference>
<dbReference type="PANTHER" id="PTHR11040:SF140">
    <property type="entry name" value="ZRT (ZRT), IRT- (IRT-) LIKE PROTEIN TRANSPORTER"/>
    <property type="match status" value="1"/>
</dbReference>
<dbReference type="EMBL" id="CM017875">
    <property type="protein sequence ID" value="KAG1339272.1"/>
    <property type="molecule type" value="Genomic_DNA"/>
</dbReference>
<organism evidence="7 8">
    <name type="scientific">Cocos nucifera</name>
    <name type="common">Coconut palm</name>
    <dbReference type="NCBI Taxonomy" id="13894"/>
    <lineage>
        <taxon>Eukaryota</taxon>
        <taxon>Viridiplantae</taxon>
        <taxon>Streptophyta</taxon>
        <taxon>Embryophyta</taxon>
        <taxon>Tracheophyta</taxon>
        <taxon>Spermatophyta</taxon>
        <taxon>Magnoliopsida</taxon>
        <taxon>Liliopsida</taxon>
        <taxon>Arecaceae</taxon>
        <taxon>Arecoideae</taxon>
        <taxon>Cocoseae</taxon>
        <taxon>Attaleinae</taxon>
        <taxon>Cocos</taxon>
    </lineage>
</organism>
<gene>
    <name evidence="7" type="ORF">COCNU_04G015780</name>
</gene>
<feature type="transmembrane region" description="Helical" evidence="5">
    <location>
        <begin position="118"/>
        <end position="140"/>
    </location>
</feature>
<proteinExistence type="predicted"/>
<dbReference type="PANTHER" id="PTHR11040">
    <property type="entry name" value="ZINC/IRON TRANSPORTER"/>
    <property type="match status" value="1"/>
</dbReference>
<keyword evidence="3 5" id="KW-1133">Transmembrane helix</keyword>
<evidence type="ECO:0000256" key="2">
    <source>
        <dbReference type="ARBA" id="ARBA00022692"/>
    </source>
</evidence>
<evidence type="ECO:0000256" key="4">
    <source>
        <dbReference type="ARBA" id="ARBA00023136"/>
    </source>
</evidence>
<sequence length="384" mass="42618">MKKTSRPIRKTWLLLLFLVLSTSLVNAHGGHDHDANGDHEQDNLRSRGLIAVKIWCLVILLVSTFAGGVSPYFYGWNESFLLMGTQFAGGVFLGTSLIHFLADANSTFADLTSKTYPLAFMLASVGYLLTMFGDCIIVWVTQGGRNKEARVEVEVERGRRGEEHGEEMRPDLHPAFVRTTSLGDTLLLILALCFHSVFEGIAVGVADTKASAWRNLWTISLHKIFAAIAMGIALLRMLPKRPFLITVVYSLAFAISSPIGVGIGIAIDATTQGPVADWIYAISMGLACGVFIYVAINHLIAKGFKPHKPSYFDTPFFKFFAVLIGVAVIAVVMIWDRVQLCLLIFHIIPDLNRLETVLRSLICSCIYLDLHVVWPVEIYHKFFI</sequence>
<comment type="caution">
    <text evidence="7">The sequence shown here is derived from an EMBL/GenBank/DDBJ whole genome shotgun (WGS) entry which is preliminary data.</text>
</comment>
<keyword evidence="8" id="KW-1185">Reference proteome</keyword>
<feature type="transmembrane region" description="Helical" evidence="5">
    <location>
        <begin position="278"/>
        <end position="296"/>
    </location>
</feature>
<keyword evidence="4 5" id="KW-0472">Membrane</keyword>
<dbReference type="GO" id="GO:0005385">
    <property type="term" value="F:zinc ion transmembrane transporter activity"/>
    <property type="evidence" value="ECO:0007669"/>
    <property type="project" value="TreeGrafter"/>
</dbReference>
<feature type="transmembrane region" description="Helical" evidence="5">
    <location>
        <begin position="51"/>
        <end position="73"/>
    </location>
</feature>
<accession>A0A8K0I842</accession>
<dbReference type="InterPro" id="IPR003689">
    <property type="entry name" value="ZIP"/>
</dbReference>
<keyword evidence="2 5" id="KW-0812">Transmembrane</keyword>
<comment type="subcellular location">
    <subcellularLocation>
        <location evidence="1">Membrane</location>
        <topology evidence="1">Multi-pass membrane protein</topology>
    </subcellularLocation>
</comment>